<evidence type="ECO:0000313" key="3">
    <source>
        <dbReference type="Proteomes" id="UP001596137"/>
    </source>
</evidence>
<proteinExistence type="predicted"/>
<protein>
    <recommendedName>
        <fullName evidence="4">HNH endonuclease</fullName>
    </recommendedName>
</protein>
<gene>
    <name evidence="2" type="ORF">ACFP1K_07875</name>
</gene>
<accession>A0ABW1NCP1</accession>
<keyword evidence="3" id="KW-1185">Reference proteome</keyword>
<evidence type="ECO:0000313" key="2">
    <source>
        <dbReference type="EMBL" id="MFC6081076.1"/>
    </source>
</evidence>
<evidence type="ECO:0008006" key="4">
    <source>
        <dbReference type="Google" id="ProtNLM"/>
    </source>
</evidence>
<organism evidence="2 3">
    <name type="scientific">Sphaerisporangium aureirubrum</name>
    <dbReference type="NCBI Taxonomy" id="1544736"/>
    <lineage>
        <taxon>Bacteria</taxon>
        <taxon>Bacillati</taxon>
        <taxon>Actinomycetota</taxon>
        <taxon>Actinomycetes</taxon>
        <taxon>Streptosporangiales</taxon>
        <taxon>Streptosporangiaceae</taxon>
        <taxon>Sphaerisporangium</taxon>
    </lineage>
</organism>
<dbReference type="Proteomes" id="UP001596137">
    <property type="component" value="Unassembled WGS sequence"/>
</dbReference>
<feature type="region of interest" description="Disordered" evidence="1">
    <location>
        <begin position="1"/>
        <end position="75"/>
    </location>
</feature>
<feature type="compositionally biased region" description="Basic residues" evidence="1">
    <location>
        <begin position="22"/>
        <end position="34"/>
    </location>
</feature>
<reference evidence="3" key="1">
    <citation type="journal article" date="2019" name="Int. J. Syst. Evol. Microbiol.">
        <title>The Global Catalogue of Microorganisms (GCM) 10K type strain sequencing project: providing services to taxonomists for standard genome sequencing and annotation.</title>
        <authorList>
            <consortium name="The Broad Institute Genomics Platform"/>
            <consortium name="The Broad Institute Genome Sequencing Center for Infectious Disease"/>
            <person name="Wu L."/>
            <person name="Ma J."/>
        </authorList>
    </citation>
    <scope>NUCLEOTIDE SEQUENCE [LARGE SCALE GENOMIC DNA]</scope>
    <source>
        <strain evidence="3">JCM 30346</strain>
    </source>
</reference>
<dbReference type="EMBL" id="JBHSRF010000007">
    <property type="protein sequence ID" value="MFC6081076.1"/>
    <property type="molecule type" value="Genomic_DNA"/>
</dbReference>
<name>A0ABW1NCP1_9ACTN</name>
<dbReference type="RefSeq" id="WP_380748521.1">
    <property type="nucleotide sequence ID" value="NZ_JBHSRF010000007.1"/>
</dbReference>
<sequence length="75" mass="8702">MLNAEQRTDRYHRQNGAERLTSRQRRRRDHKIGHHTLAAKAGRQAKSADRAVTRRARKNNYAPQTVRARSAAKAR</sequence>
<evidence type="ECO:0000256" key="1">
    <source>
        <dbReference type="SAM" id="MobiDB-lite"/>
    </source>
</evidence>
<feature type="compositionally biased region" description="Basic and acidic residues" evidence="1">
    <location>
        <begin position="1"/>
        <end position="16"/>
    </location>
</feature>
<comment type="caution">
    <text evidence="2">The sequence shown here is derived from an EMBL/GenBank/DDBJ whole genome shotgun (WGS) entry which is preliminary data.</text>
</comment>